<sequence length="158" mass="18446">MSQYRSLSLSGKEWVFKREEPFVSADDREQIKLLGEVAGANIWRDYVSDSFLYPDLFSGDVWVKKNIVDTCEWEQAWESDEESVPDMMLSHLENWGDDTRVYFCCHADLVLETTWAVFKRAWKAFLFLESDAVLVGKKKKQAIQFCEDGRLTLLMRPS</sequence>
<gene>
    <name evidence="1" type="ORF">C8D85_0320</name>
</gene>
<dbReference type="AlphaFoldDB" id="A0A4R6XGM6"/>
<dbReference type="Pfam" id="PF11163">
    <property type="entry name" value="DUF2947"/>
    <property type="match status" value="1"/>
</dbReference>
<evidence type="ECO:0000313" key="1">
    <source>
        <dbReference type="EMBL" id="TDR14968.1"/>
    </source>
</evidence>
<reference evidence="1 2" key="1">
    <citation type="submission" date="2019-03" db="EMBL/GenBank/DDBJ databases">
        <title>Genomic Encyclopedia of Type Strains, Phase IV (KMG-IV): sequencing the most valuable type-strain genomes for metagenomic binning, comparative biology and taxonomic classification.</title>
        <authorList>
            <person name="Goeker M."/>
        </authorList>
    </citation>
    <scope>NUCLEOTIDE SEQUENCE [LARGE SCALE GENOMIC DNA]</scope>
    <source>
        <strain evidence="1 2">DSM 5604</strain>
    </source>
</reference>
<dbReference type="OrthoDB" id="6687905at2"/>
<evidence type="ECO:0000313" key="2">
    <source>
        <dbReference type="Proteomes" id="UP000295729"/>
    </source>
</evidence>
<accession>A0A4R6XGM6</accession>
<comment type="caution">
    <text evidence="1">The sequence shown here is derived from an EMBL/GenBank/DDBJ whole genome shotgun (WGS) entry which is preliminary data.</text>
</comment>
<organism evidence="1 2">
    <name type="scientific">Marinomonas communis</name>
    <dbReference type="NCBI Taxonomy" id="28254"/>
    <lineage>
        <taxon>Bacteria</taxon>
        <taxon>Pseudomonadati</taxon>
        <taxon>Pseudomonadota</taxon>
        <taxon>Gammaproteobacteria</taxon>
        <taxon>Oceanospirillales</taxon>
        <taxon>Oceanospirillaceae</taxon>
        <taxon>Marinomonas</taxon>
    </lineage>
</organism>
<dbReference type="Proteomes" id="UP000295729">
    <property type="component" value="Unassembled WGS sequence"/>
</dbReference>
<name>A0A4R6XGM6_9GAMM</name>
<protein>
    <recommendedName>
        <fullName evidence="3">DUF2947 family protein</fullName>
    </recommendedName>
</protein>
<proteinExistence type="predicted"/>
<keyword evidence="2" id="KW-1185">Reference proteome</keyword>
<dbReference type="InterPro" id="IPR021334">
    <property type="entry name" value="DUF2947"/>
</dbReference>
<dbReference type="RefSeq" id="WP_133559606.1">
    <property type="nucleotide sequence ID" value="NZ_SNZA01000001.1"/>
</dbReference>
<dbReference type="EMBL" id="SNZA01000001">
    <property type="protein sequence ID" value="TDR14968.1"/>
    <property type="molecule type" value="Genomic_DNA"/>
</dbReference>
<evidence type="ECO:0008006" key="3">
    <source>
        <dbReference type="Google" id="ProtNLM"/>
    </source>
</evidence>